<evidence type="ECO:0000313" key="1">
    <source>
        <dbReference type="EMBL" id="KAJ9094664.1"/>
    </source>
</evidence>
<comment type="caution">
    <text evidence="1">The sequence shown here is derived from an EMBL/GenBank/DDBJ whole genome shotgun (WGS) entry which is preliminary data.</text>
</comment>
<name>A0ACC2V6P9_9TREE</name>
<keyword evidence="2" id="KW-1185">Reference proteome</keyword>
<accession>A0ACC2V6P9</accession>
<dbReference type="EMBL" id="JASBWS010000135">
    <property type="protein sequence ID" value="KAJ9094664.1"/>
    <property type="molecule type" value="Genomic_DNA"/>
</dbReference>
<gene>
    <name evidence="1" type="ORF">QFC20_006845</name>
</gene>
<sequence length="316" mass="35838">MAANFSFGETTIRGVNAGGWLVLEPWITPSLFEDKPEWVIDEKTYGQYWRETNYTEGFDEISAHWRRSRLEHGSDTHRVQVAFSVQPFFTCADDHLDLGFAVWSLIPLEQEEPFMTGAFNYLRSAVQWAQDVGLHVDARGLLLGSRLRSGMTAWCTLWPKWVLDLGFNFSFDNSGQAGAIGWFSNSTSITRSLAAIAVLTSEFITSKYGQTVIAIELVNEAFPTTKEQIATLEQFYKDGYEEVRKFGDQPVVLLSEAYQSLGFWSGFMPQPQYNKVALDVVLEQPTWKAERADDWDFQSGITYGWIPQPLDAKPHG</sequence>
<dbReference type="Proteomes" id="UP001230649">
    <property type="component" value="Unassembled WGS sequence"/>
</dbReference>
<reference evidence="1" key="1">
    <citation type="submission" date="2023-04" db="EMBL/GenBank/DDBJ databases">
        <title>Draft Genome sequencing of Naganishia species isolated from polar environments using Oxford Nanopore Technology.</title>
        <authorList>
            <person name="Leo P."/>
            <person name="Venkateswaran K."/>
        </authorList>
    </citation>
    <scope>NUCLEOTIDE SEQUENCE</scope>
    <source>
        <strain evidence="1">MNA-CCFEE 5262</strain>
    </source>
</reference>
<protein>
    <submittedName>
        <fullName evidence="1">Uncharacterized protein</fullName>
    </submittedName>
</protein>
<evidence type="ECO:0000313" key="2">
    <source>
        <dbReference type="Proteomes" id="UP001230649"/>
    </source>
</evidence>
<organism evidence="1 2">
    <name type="scientific">Naganishia adeliensis</name>
    <dbReference type="NCBI Taxonomy" id="92952"/>
    <lineage>
        <taxon>Eukaryota</taxon>
        <taxon>Fungi</taxon>
        <taxon>Dikarya</taxon>
        <taxon>Basidiomycota</taxon>
        <taxon>Agaricomycotina</taxon>
        <taxon>Tremellomycetes</taxon>
        <taxon>Filobasidiales</taxon>
        <taxon>Filobasidiaceae</taxon>
        <taxon>Naganishia</taxon>
    </lineage>
</organism>
<proteinExistence type="predicted"/>